<dbReference type="Proteomes" id="UP000183843">
    <property type="component" value="Unassembled WGS sequence"/>
</dbReference>
<gene>
    <name evidence="1" type="ORF">SAMN05216587_101626</name>
</gene>
<dbReference type="AlphaFoldDB" id="A0A1I0VJX4"/>
<evidence type="ECO:0000313" key="1">
    <source>
        <dbReference type="EMBL" id="SFA75866.1"/>
    </source>
</evidence>
<dbReference type="RefSeq" id="WP_074812714.1">
    <property type="nucleotide sequence ID" value="NZ_FOJX01000001.1"/>
</dbReference>
<sequence>MCTANGIAFGIGSAAQLYAGIKSGEAQQAYHDANADYLTTMNEINQAQAQQAIESVQKVGGMNASQVRNKGISLTKTQKATMASHGLSQSATYQNILDDSITRSERDAMAILYNSDIQAKNIRTNAALQQAQYLSQAAQERAAGRIAYRNGILSSIGQFADSWSKWSQTGGMGYGGKRGGTDSASGAGFGGYGMAGGGFVPRANTNFYTGVNSIDWNPARFSLVGGAGWRGSGSLWG</sequence>
<dbReference type="EMBL" id="FOJX01000001">
    <property type="protein sequence ID" value="SFA75866.1"/>
    <property type="molecule type" value="Genomic_DNA"/>
</dbReference>
<protein>
    <submittedName>
        <fullName evidence="1">Uncharacterized protein</fullName>
    </submittedName>
</protein>
<reference evidence="1 2" key="1">
    <citation type="submission" date="2016-10" db="EMBL/GenBank/DDBJ databases">
        <authorList>
            <person name="de Groot N.N."/>
        </authorList>
    </citation>
    <scope>NUCLEOTIDE SEQUENCE [LARGE SCALE GENOMIC DNA]</scope>
    <source>
        <strain evidence="1 2">L14</strain>
    </source>
</reference>
<proteinExistence type="predicted"/>
<name>A0A1I0VJX4_SELRU</name>
<evidence type="ECO:0000313" key="2">
    <source>
        <dbReference type="Proteomes" id="UP000183843"/>
    </source>
</evidence>
<accession>A0A1I0VJX4</accession>
<organism evidence="1 2">
    <name type="scientific">Selenomonas ruminantium</name>
    <dbReference type="NCBI Taxonomy" id="971"/>
    <lineage>
        <taxon>Bacteria</taxon>
        <taxon>Bacillati</taxon>
        <taxon>Bacillota</taxon>
        <taxon>Negativicutes</taxon>
        <taxon>Selenomonadales</taxon>
        <taxon>Selenomonadaceae</taxon>
        <taxon>Selenomonas</taxon>
    </lineage>
</organism>